<name>A0A8T1TUU1_9STRA</name>
<dbReference type="AlphaFoldDB" id="A0A8T1TUU1"/>
<proteinExistence type="predicted"/>
<accession>A0A8T1TUU1</accession>
<gene>
    <name evidence="1" type="ORF">JG687_00016840</name>
</gene>
<dbReference type="EMBL" id="JAENGZ010001794">
    <property type="protein sequence ID" value="KAG6946209.1"/>
    <property type="molecule type" value="Genomic_DNA"/>
</dbReference>
<organism evidence="1 2">
    <name type="scientific">Phytophthora cactorum</name>
    <dbReference type="NCBI Taxonomy" id="29920"/>
    <lineage>
        <taxon>Eukaryota</taxon>
        <taxon>Sar</taxon>
        <taxon>Stramenopiles</taxon>
        <taxon>Oomycota</taxon>
        <taxon>Peronosporomycetes</taxon>
        <taxon>Peronosporales</taxon>
        <taxon>Peronosporaceae</taxon>
        <taxon>Phytophthora</taxon>
    </lineage>
</organism>
<dbReference type="Proteomes" id="UP000688947">
    <property type="component" value="Unassembled WGS sequence"/>
</dbReference>
<evidence type="ECO:0008006" key="3">
    <source>
        <dbReference type="Google" id="ProtNLM"/>
    </source>
</evidence>
<evidence type="ECO:0000313" key="2">
    <source>
        <dbReference type="Proteomes" id="UP000688947"/>
    </source>
</evidence>
<comment type="caution">
    <text evidence="1">The sequence shown here is derived from an EMBL/GenBank/DDBJ whole genome shotgun (WGS) entry which is preliminary data.</text>
</comment>
<sequence length="118" mass="13392">MVIPLPVNSTAVNQPLDVDVMGPLNRIVRALGLMGQTITKKEKEQGKKKTAQEKGMMLIKRTITAWELISPKPLLKLSRNQSRSAPPCRCNNKCECANVCFTIWFLLCHLITYINIYY</sequence>
<reference evidence="1" key="1">
    <citation type="submission" date="2021-01" db="EMBL/GenBank/DDBJ databases">
        <title>Phytophthora aleatoria, a newly-described species from Pinus radiata is distinct from Phytophthora cactorum isolates based on comparative genomics.</title>
        <authorList>
            <person name="Mcdougal R."/>
            <person name="Panda P."/>
            <person name="Williams N."/>
            <person name="Studholme D.J."/>
        </authorList>
    </citation>
    <scope>NUCLEOTIDE SEQUENCE</scope>
    <source>
        <strain evidence="1">NZFS 3830</strain>
    </source>
</reference>
<evidence type="ECO:0000313" key="1">
    <source>
        <dbReference type="EMBL" id="KAG6946209.1"/>
    </source>
</evidence>
<protein>
    <recommendedName>
        <fullName evidence="3">DDE-1 domain-containing protein</fullName>
    </recommendedName>
</protein>